<evidence type="ECO:0000256" key="7">
    <source>
        <dbReference type="ARBA" id="ARBA00023136"/>
    </source>
</evidence>
<dbReference type="PANTHER" id="PTHR30065">
    <property type="entry name" value="FLAGELLAR BIOSYNTHETIC PROTEIN FLIR"/>
    <property type="match status" value="1"/>
</dbReference>
<dbReference type="Proteomes" id="UP001161409">
    <property type="component" value="Unassembled WGS sequence"/>
</dbReference>
<keyword evidence="8 10" id="KW-0975">Bacterial flagellum</keyword>
<evidence type="ECO:0000313" key="12">
    <source>
        <dbReference type="Proteomes" id="UP001161409"/>
    </source>
</evidence>
<feature type="transmembrane region" description="Helical" evidence="10">
    <location>
        <begin position="212"/>
        <end position="241"/>
    </location>
</feature>
<keyword evidence="4 10" id="KW-1003">Cell membrane</keyword>
<gene>
    <name evidence="11" type="primary">fliR</name>
    <name evidence="11" type="ORF">GCM10007924_25510</name>
</gene>
<keyword evidence="6 10" id="KW-1133">Transmembrane helix</keyword>
<comment type="function">
    <text evidence="1 10">Role in flagellar biosynthesis.</text>
</comment>
<keyword evidence="11" id="KW-0969">Cilium</keyword>
<evidence type="ECO:0000256" key="6">
    <source>
        <dbReference type="ARBA" id="ARBA00022989"/>
    </source>
</evidence>
<dbReference type="InterPro" id="IPR002010">
    <property type="entry name" value="T3SS_IM_R"/>
</dbReference>
<comment type="similarity">
    <text evidence="2 10">Belongs to the FliR/MopE/SpaR family.</text>
</comment>
<evidence type="ECO:0000256" key="5">
    <source>
        <dbReference type="ARBA" id="ARBA00022692"/>
    </source>
</evidence>
<dbReference type="InterPro" id="IPR006303">
    <property type="entry name" value="FliR"/>
</dbReference>
<organism evidence="11 12">
    <name type="scientific">Sneathiella chinensis</name>
    <dbReference type="NCBI Taxonomy" id="349750"/>
    <lineage>
        <taxon>Bacteria</taxon>
        <taxon>Pseudomonadati</taxon>
        <taxon>Pseudomonadota</taxon>
        <taxon>Alphaproteobacteria</taxon>
        <taxon>Sneathiellales</taxon>
        <taxon>Sneathiellaceae</taxon>
        <taxon>Sneathiella</taxon>
    </lineage>
</organism>
<comment type="subcellular location">
    <subcellularLocation>
        <location evidence="10">Cell membrane</location>
        <topology evidence="10">Multi-pass membrane protein</topology>
    </subcellularLocation>
    <subcellularLocation>
        <location evidence="10">Bacterial flagellum basal body</location>
    </subcellularLocation>
</comment>
<reference evidence="11" key="1">
    <citation type="journal article" date="2014" name="Int. J. Syst. Evol. Microbiol.">
        <title>Complete genome of a new Firmicutes species belonging to the dominant human colonic microbiota ('Ruminococcus bicirculans') reveals two chromosomes and a selective capacity to utilize plant glucans.</title>
        <authorList>
            <consortium name="NISC Comparative Sequencing Program"/>
            <person name="Wegmann U."/>
            <person name="Louis P."/>
            <person name="Goesmann A."/>
            <person name="Henrissat B."/>
            <person name="Duncan S.H."/>
            <person name="Flint H.J."/>
        </authorList>
    </citation>
    <scope>NUCLEOTIDE SEQUENCE</scope>
    <source>
        <strain evidence="11">NBRC 103408</strain>
    </source>
</reference>
<evidence type="ECO:0000256" key="10">
    <source>
        <dbReference type="RuleBase" id="RU362071"/>
    </source>
</evidence>
<reference evidence="11" key="2">
    <citation type="submission" date="2023-01" db="EMBL/GenBank/DDBJ databases">
        <title>Draft genome sequence of Sneathiella chinensis strain NBRC 103408.</title>
        <authorList>
            <person name="Sun Q."/>
            <person name="Mori K."/>
        </authorList>
    </citation>
    <scope>NUCLEOTIDE SEQUENCE</scope>
    <source>
        <strain evidence="11">NBRC 103408</strain>
    </source>
</reference>
<dbReference type="RefSeq" id="WP_169561409.1">
    <property type="nucleotide sequence ID" value="NZ_BSNF01000008.1"/>
</dbReference>
<feature type="transmembrane region" description="Helical" evidence="10">
    <location>
        <begin position="68"/>
        <end position="91"/>
    </location>
</feature>
<evidence type="ECO:0000256" key="3">
    <source>
        <dbReference type="ARBA" id="ARBA00021717"/>
    </source>
</evidence>
<sequence>MLEEYLTTNVFAFFLVFTRLGTAFMVVPGFGEGFVSSRVRMGIALSVSFLVMQFVADRLPPEPTTIGALFLLLGGEIVIGLIMGGALRLAVSSLHVGGTIIAQQSGLAAAQFFDPAQMTQGAVTSSFLTIMGMTMIFVTDLHHLFLQGTYASYTLFPVGQLPPFGDIAFLVSDFVAGSFLLGFQISAPFLVYGLTFYIGVGLINRLMPQVQVFFVAMPLQLAAAFAVLGLTVGGSIMWFLAYYEEVLIRFLGA</sequence>
<evidence type="ECO:0000256" key="2">
    <source>
        <dbReference type="ARBA" id="ARBA00009772"/>
    </source>
</evidence>
<feature type="transmembrane region" description="Helical" evidence="10">
    <location>
        <begin position="167"/>
        <end position="200"/>
    </location>
</feature>
<keyword evidence="11" id="KW-0966">Cell projection</keyword>
<evidence type="ECO:0000256" key="9">
    <source>
        <dbReference type="NCBIfam" id="TIGR01400"/>
    </source>
</evidence>
<accession>A0ABQ5U814</accession>
<name>A0ABQ5U814_9PROT</name>
<keyword evidence="11" id="KW-0282">Flagellum</keyword>
<dbReference type="Pfam" id="PF01311">
    <property type="entry name" value="Bac_export_1"/>
    <property type="match status" value="1"/>
</dbReference>
<feature type="transmembrane region" description="Helical" evidence="10">
    <location>
        <begin position="127"/>
        <end position="147"/>
    </location>
</feature>
<evidence type="ECO:0000313" key="11">
    <source>
        <dbReference type="EMBL" id="GLQ07330.1"/>
    </source>
</evidence>
<dbReference type="PANTHER" id="PTHR30065:SF8">
    <property type="entry name" value="FLAGELLAR BIOSYNTHETIC PROTEIN FLIR"/>
    <property type="match status" value="1"/>
</dbReference>
<protein>
    <recommendedName>
        <fullName evidence="3 9">Flagellar biosynthetic protein FliR</fullName>
    </recommendedName>
</protein>
<feature type="transmembrane region" description="Helical" evidence="10">
    <location>
        <begin position="39"/>
        <end position="56"/>
    </location>
</feature>
<keyword evidence="7 10" id="KW-0472">Membrane</keyword>
<feature type="transmembrane region" description="Helical" evidence="10">
    <location>
        <begin position="6"/>
        <end position="27"/>
    </location>
</feature>
<keyword evidence="5 10" id="KW-0812">Transmembrane</keyword>
<proteinExistence type="inferred from homology"/>
<keyword evidence="12" id="KW-1185">Reference proteome</keyword>
<dbReference type="EMBL" id="BSNF01000008">
    <property type="protein sequence ID" value="GLQ07330.1"/>
    <property type="molecule type" value="Genomic_DNA"/>
</dbReference>
<evidence type="ECO:0000256" key="4">
    <source>
        <dbReference type="ARBA" id="ARBA00022475"/>
    </source>
</evidence>
<dbReference type="PRINTS" id="PR00953">
    <property type="entry name" value="TYPE3IMRPROT"/>
</dbReference>
<evidence type="ECO:0000256" key="1">
    <source>
        <dbReference type="ARBA" id="ARBA00002578"/>
    </source>
</evidence>
<evidence type="ECO:0000256" key="8">
    <source>
        <dbReference type="ARBA" id="ARBA00023143"/>
    </source>
</evidence>
<dbReference type="NCBIfam" id="TIGR01400">
    <property type="entry name" value="fliR"/>
    <property type="match status" value="1"/>
</dbReference>
<comment type="caution">
    <text evidence="11">The sequence shown here is derived from an EMBL/GenBank/DDBJ whole genome shotgun (WGS) entry which is preliminary data.</text>
</comment>